<organism evidence="6">
    <name type="scientific">Naegleria gruberi</name>
    <name type="common">Amoeba</name>
    <dbReference type="NCBI Taxonomy" id="5762"/>
    <lineage>
        <taxon>Eukaryota</taxon>
        <taxon>Discoba</taxon>
        <taxon>Heterolobosea</taxon>
        <taxon>Tetramitia</taxon>
        <taxon>Eutetramitia</taxon>
        <taxon>Vahlkampfiidae</taxon>
        <taxon>Naegleria</taxon>
    </lineage>
</organism>
<dbReference type="eggNOG" id="KOG0710">
    <property type="taxonomic scope" value="Eukaryota"/>
</dbReference>
<evidence type="ECO:0000256" key="3">
    <source>
        <dbReference type="RuleBase" id="RU003616"/>
    </source>
</evidence>
<dbReference type="EMBL" id="GG738880">
    <property type="protein sequence ID" value="EFC42357.1"/>
    <property type="molecule type" value="Genomic_DNA"/>
</dbReference>
<sequence length="155" mass="18062">MSSNNHHNNKQLARQHRTNNWVDTFFDDPFLRAFDRFDDRLVPEFKPTTDVSETTNEVKIVCNVPGMTKDDLKIDIDEEHRTMTVSGHVEKEKKEDNERYHCVERSHGSFSRTVYLPPNADFDKVKAALEHGVLRVTVPKVVEEPKKKTRSIDIQ</sequence>
<accession>D2VLB4</accession>
<protein>
    <recommendedName>
        <fullName evidence="4">SHSP domain-containing protein</fullName>
    </recommendedName>
</protein>
<dbReference type="InterPro" id="IPR002068">
    <property type="entry name" value="A-crystallin/Hsp20_dom"/>
</dbReference>
<keyword evidence="1" id="KW-0346">Stress response</keyword>
<evidence type="ECO:0000256" key="2">
    <source>
        <dbReference type="PROSITE-ProRule" id="PRU00285"/>
    </source>
</evidence>
<comment type="similarity">
    <text evidence="2 3">Belongs to the small heat shock protein (HSP20) family.</text>
</comment>
<dbReference type="Gene3D" id="2.60.40.790">
    <property type="match status" value="1"/>
</dbReference>
<evidence type="ECO:0000259" key="4">
    <source>
        <dbReference type="PROSITE" id="PS01031"/>
    </source>
</evidence>
<dbReference type="InParanoid" id="D2VLB4"/>
<dbReference type="PANTHER" id="PTHR11527">
    <property type="entry name" value="HEAT-SHOCK PROTEIN 20 FAMILY MEMBER"/>
    <property type="match status" value="1"/>
</dbReference>
<dbReference type="GeneID" id="8851920"/>
<dbReference type="SUPFAM" id="SSF49764">
    <property type="entry name" value="HSP20-like chaperones"/>
    <property type="match status" value="1"/>
</dbReference>
<feature type="domain" description="SHSP" evidence="4">
    <location>
        <begin position="40"/>
        <end position="155"/>
    </location>
</feature>
<evidence type="ECO:0000313" key="6">
    <source>
        <dbReference type="Proteomes" id="UP000006671"/>
    </source>
</evidence>
<dbReference type="STRING" id="5762.D2VLB4"/>
<dbReference type="FunCoup" id="D2VLB4">
    <property type="interactions" value="119"/>
</dbReference>
<dbReference type="Pfam" id="PF00011">
    <property type="entry name" value="HSP20"/>
    <property type="match status" value="1"/>
</dbReference>
<reference evidence="5 6" key="1">
    <citation type="journal article" date="2010" name="Cell">
        <title>The genome of Naegleria gruberi illuminates early eukaryotic versatility.</title>
        <authorList>
            <person name="Fritz-Laylin L.K."/>
            <person name="Prochnik S.E."/>
            <person name="Ginger M.L."/>
            <person name="Dacks J.B."/>
            <person name="Carpenter M.L."/>
            <person name="Field M.C."/>
            <person name="Kuo A."/>
            <person name="Paredez A."/>
            <person name="Chapman J."/>
            <person name="Pham J."/>
            <person name="Shu S."/>
            <person name="Neupane R."/>
            <person name="Cipriano M."/>
            <person name="Mancuso J."/>
            <person name="Tu H."/>
            <person name="Salamov A."/>
            <person name="Lindquist E."/>
            <person name="Shapiro H."/>
            <person name="Lucas S."/>
            <person name="Grigoriev I.V."/>
            <person name="Cande W.Z."/>
            <person name="Fulton C."/>
            <person name="Rokhsar D.S."/>
            <person name="Dawson S.C."/>
        </authorList>
    </citation>
    <scope>NUCLEOTIDE SEQUENCE [LARGE SCALE GENOMIC DNA]</scope>
    <source>
        <strain evidence="5 6">NEG-M</strain>
    </source>
</reference>
<proteinExistence type="inferred from homology"/>
<dbReference type="CDD" id="cd06464">
    <property type="entry name" value="ACD_sHsps-like"/>
    <property type="match status" value="1"/>
</dbReference>
<dbReference type="OMA" id="WFEDFFA"/>
<dbReference type="PROSITE" id="PS01031">
    <property type="entry name" value="SHSP"/>
    <property type="match status" value="1"/>
</dbReference>
<evidence type="ECO:0000313" key="5">
    <source>
        <dbReference type="EMBL" id="EFC42357.1"/>
    </source>
</evidence>
<dbReference type="InterPro" id="IPR031107">
    <property type="entry name" value="Small_HSP"/>
</dbReference>
<dbReference type="VEuPathDB" id="AmoebaDB:NAEGRDRAFT_69746"/>
<keyword evidence="6" id="KW-1185">Reference proteome</keyword>
<dbReference type="RefSeq" id="XP_002675101.1">
    <property type="nucleotide sequence ID" value="XM_002675055.1"/>
</dbReference>
<gene>
    <name evidence="5" type="ORF">NAEGRDRAFT_80426</name>
</gene>
<evidence type="ECO:0000256" key="1">
    <source>
        <dbReference type="ARBA" id="ARBA00023016"/>
    </source>
</evidence>
<dbReference type="OrthoDB" id="1431247at2759"/>
<dbReference type="Proteomes" id="UP000006671">
    <property type="component" value="Unassembled WGS sequence"/>
</dbReference>
<dbReference type="KEGG" id="ngr:NAEGRDRAFT_80426"/>
<dbReference type="AlphaFoldDB" id="D2VLB4"/>
<dbReference type="InterPro" id="IPR008978">
    <property type="entry name" value="HSP20-like_chaperone"/>
</dbReference>
<name>D2VLB4_NAEGR</name>